<feature type="domain" description="Filamentous haemagglutinin FhaB/tRNA nuclease CdiA-like TPS" evidence="1">
    <location>
        <begin position="11"/>
        <end position="127"/>
    </location>
</feature>
<reference evidence="2" key="1">
    <citation type="submission" date="2016-09" db="EMBL/GenBank/DDBJ databases">
        <title>Draft genome of thermotolerant cyanobacterium Desertifilum sp. strain IPPAS B-1220.</title>
        <authorList>
            <person name="Sinetova M.A."/>
            <person name="Bolakhan K."/>
            <person name="Zayadan B.K."/>
            <person name="Mironov K.S."/>
            <person name="Ustinova V."/>
            <person name="Kupriyanova E.V."/>
            <person name="Sidorov R.A."/>
            <person name="Skrypnik A.N."/>
            <person name="Gogoleva N.E."/>
            <person name="Gogolev Y.V."/>
            <person name="Los D.A."/>
        </authorList>
    </citation>
    <scope>NUCLEOTIDE SEQUENCE [LARGE SCALE GENOMIC DNA]</scope>
    <source>
        <strain evidence="2">IPPAS B-1220</strain>
    </source>
</reference>
<dbReference type="EMBL" id="MJGC01000038">
    <property type="protein sequence ID" value="OEJ76400.1"/>
    <property type="molecule type" value="Genomic_DNA"/>
</dbReference>
<dbReference type="InterPro" id="IPR012334">
    <property type="entry name" value="Pectin_lyas_fold"/>
</dbReference>
<sequence length="885" mass="92251">MTSRLAQAQIIPDSSLNTTVIPNGDRFTILNGTSAGNNLFHSFQQFSVPSGGTATFDLINTPNISTIFSRVTGGSLSQIDGLIETRNHTQPVSLFLLNPSGILFGPNASVNLSGSFVATTAEGVTFADGVQWDATAATTSPLLTISVPVGLQLGANPGNIQVTGTPADNFRFRPAQIFAADAVVLAGNEINFENASLSVPDGRVQLWALRNAEVGLEKRDGWQLTTASTPPEWGLITLRQSSSLDTTPELETAHSGLNGGAIDIRGRGLTLQDGSSIETGTGSFGQGENITIRTTEFVDLLGVSSRQQYPTPGLYTGVFGESAIAGDIIVETERLRITNGSWIQSAVNESFDAIPTTNSRTGDIIVRASDVEILGYNPFGTFFFLPSAITTLLTVGSDNISGPISIDAQRVSVLEGSRISTGVLNLARFGLIESITTGVSGDISIRASQSVEIAGRTPDDLTSAVISAVQPFAEGRAGNISIETGRLSLSDGGAVSSALSGSGMAGNIRIRATEVAVSDPIIDSFSQTLSGITVALSEDAKGQGGSISLVAERLRVFNGGQIISSTDGEGNAGSINLRVNRLEVQGSSQLLSDEIVPSGISASSTTAFDAGSVRIFSDTVRVRDGAVISVSNSATGNAGNLTLNAREVFLDNQASLQAEVNGGSQGNIRIRGADAVVLRRGSNITTNASEDSTGGNIEIESASVVAVREENSDIVANAVRGSGGNIQIATQSLLGLQNRDRLTDESDITASSQFGLSGTVQINTLDVDPSSGLVALPSNVNDPTQQIAVGCGEAQGSRFVATGRGGVPENPIQQVSYDRPWQDLRNLSSNQTSSTVQTPQTTLSPFVEATGWTRNAKGQPELIVQERILAARSPNDCRGTSVNFR</sequence>
<protein>
    <submittedName>
        <fullName evidence="2">Filamentous hemagglutinin</fullName>
    </submittedName>
</protein>
<dbReference type="STRING" id="1781255.BH720_04295"/>
<accession>A0A1E5QP11</accession>
<gene>
    <name evidence="2" type="ORF">BH720_04295</name>
</gene>
<comment type="caution">
    <text evidence="2">The sequence shown here is derived from an EMBL/GenBank/DDBJ whole genome shotgun (WGS) entry which is preliminary data.</text>
</comment>
<dbReference type="Gene3D" id="2.160.20.10">
    <property type="entry name" value="Single-stranded right-handed beta-helix, Pectin lyase-like"/>
    <property type="match status" value="2"/>
</dbReference>
<dbReference type="AlphaFoldDB" id="A0A1E5QP11"/>
<evidence type="ECO:0000313" key="2">
    <source>
        <dbReference type="EMBL" id="OEJ76400.1"/>
    </source>
</evidence>
<dbReference type="NCBIfam" id="TIGR01901">
    <property type="entry name" value="adhes_NPXG"/>
    <property type="match status" value="1"/>
</dbReference>
<dbReference type="InterPro" id="IPR011050">
    <property type="entry name" value="Pectin_lyase_fold/virulence"/>
</dbReference>
<organism evidence="2">
    <name type="scientific">Desertifilum tharense IPPAS B-1220</name>
    <dbReference type="NCBI Taxonomy" id="1781255"/>
    <lineage>
        <taxon>Bacteria</taxon>
        <taxon>Bacillati</taxon>
        <taxon>Cyanobacteriota</taxon>
        <taxon>Cyanophyceae</taxon>
        <taxon>Desertifilales</taxon>
        <taxon>Desertifilaceae</taxon>
        <taxon>Desertifilum</taxon>
    </lineage>
</organism>
<proteinExistence type="predicted"/>
<dbReference type="Pfam" id="PF05860">
    <property type="entry name" value="TPS"/>
    <property type="match status" value="1"/>
</dbReference>
<dbReference type="SMART" id="SM00912">
    <property type="entry name" value="Haemagg_act"/>
    <property type="match status" value="1"/>
</dbReference>
<dbReference type="InterPro" id="IPR008638">
    <property type="entry name" value="FhaB/CdiA-like_TPS"/>
</dbReference>
<dbReference type="SUPFAM" id="SSF51126">
    <property type="entry name" value="Pectin lyase-like"/>
    <property type="match status" value="3"/>
</dbReference>
<name>A0A1E5QP11_9CYAN</name>
<evidence type="ECO:0000259" key="1">
    <source>
        <dbReference type="SMART" id="SM00912"/>
    </source>
</evidence>